<dbReference type="EMBL" id="MN740785">
    <property type="protein sequence ID" value="QHU11490.1"/>
    <property type="molecule type" value="Genomic_DNA"/>
</dbReference>
<organism evidence="3">
    <name type="scientific">viral metagenome</name>
    <dbReference type="NCBI Taxonomy" id="1070528"/>
    <lineage>
        <taxon>unclassified sequences</taxon>
        <taxon>metagenomes</taxon>
        <taxon>organismal metagenomes</taxon>
    </lineage>
</organism>
<evidence type="ECO:0000256" key="2">
    <source>
        <dbReference type="SAM" id="Phobius"/>
    </source>
</evidence>
<keyword evidence="2" id="KW-1133">Transmembrane helix</keyword>
<evidence type="ECO:0000256" key="1">
    <source>
        <dbReference type="SAM" id="MobiDB-lite"/>
    </source>
</evidence>
<evidence type="ECO:0000313" key="3">
    <source>
        <dbReference type="EMBL" id="QHU11490.1"/>
    </source>
</evidence>
<sequence>MMTRTSITATVISVIYGLLLIFYLFGKNPSVDMIVFFVSVLFIISVFMNFNRVTPESFYFEVSPQRKKCLEEQVSLNPKTLGPRSCACCPKGTVGGYPPHYSQWLQPQKGSGSWSRTDNWTTSPAAVRDSPTPTALVGQS</sequence>
<keyword evidence="2" id="KW-0472">Membrane</keyword>
<keyword evidence="2" id="KW-0812">Transmembrane</keyword>
<feature type="region of interest" description="Disordered" evidence="1">
    <location>
        <begin position="106"/>
        <end position="140"/>
    </location>
</feature>
<reference evidence="3" key="1">
    <citation type="journal article" date="2020" name="Nature">
        <title>Giant virus diversity and host interactions through global metagenomics.</title>
        <authorList>
            <person name="Schulz F."/>
            <person name="Roux S."/>
            <person name="Paez-Espino D."/>
            <person name="Jungbluth S."/>
            <person name="Walsh D.A."/>
            <person name="Denef V.J."/>
            <person name="McMahon K.D."/>
            <person name="Konstantinidis K.T."/>
            <person name="Eloe-Fadrosh E.A."/>
            <person name="Kyrpides N.C."/>
            <person name="Woyke T."/>
        </authorList>
    </citation>
    <scope>NUCLEOTIDE SEQUENCE</scope>
    <source>
        <strain evidence="3">GVMAG-S-1101169-75</strain>
    </source>
</reference>
<protein>
    <submittedName>
        <fullName evidence="3">Uncharacterized protein</fullName>
    </submittedName>
</protein>
<proteinExistence type="predicted"/>
<feature type="transmembrane region" description="Helical" evidence="2">
    <location>
        <begin position="7"/>
        <end position="25"/>
    </location>
</feature>
<name>A0A6C0K3W3_9ZZZZ</name>
<feature type="compositionally biased region" description="Polar residues" evidence="1">
    <location>
        <begin position="106"/>
        <end position="124"/>
    </location>
</feature>
<feature type="compositionally biased region" description="Polar residues" evidence="1">
    <location>
        <begin position="131"/>
        <end position="140"/>
    </location>
</feature>
<dbReference type="AlphaFoldDB" id="A0A6C0K3W3"/>
<accession>A0A6C0K3W3</accession>
<feature type="transmembrane region" description="Helical" evidence="2">
    <location>
        <begin position="31"/>
        <end position="50"/>
    </location>
</feature>